<proteinExistence type="predicted"/>
<dbReference type="EMBL" id="CAJGYM010000020">
    <property type="protein sequence ID" value="CAD6191397.1"/>
    <property type="molecule type" value="Genomic_DNA"/>
</dbReference>
<organism evidence="2 3">
    <name type="scientific">Caenorhabditis auriculariae</name>
    <dbReference type="NCBI Taxonomy" id="2777116"/>
    <lineage>
        <taxon>Eukaryota</taxon>
        <taxon>Metazoa</taxon>
        <taxon>Ecdysozoa</taxon>
        <taxon>Nematoda</taxon>
        <taxon>Chromadorea</taxon>
        <taxon>Rhabditida</taxon>
        <taxon>Rhabditina</taxon>
        <taxon>Rhabditomorpha</taxon>
        <taxon>Rhabditoidea</taxon>
        <taxon>Rhabditidae</taxon>
        <taxon>Peloderinae</taxon>
        <taxon>Caenorhabditis</taxon>
    </lineage>
</organism>
<reference evidence="2" key="1">
    <citation type="submission" date="2020-10" db="EMBL/GenBank/DDBJ databases">
        <authorList>
            <person name="Kikuchi T."/>
        </authorList>
    </citation>
    <scope>NUCLEOTIDE SEQUENCE</scope>
    <source>
        <strain evidence="2">NKZ352</strain>
    </source>
</reference>
<dbReference type="PANTHER" id="PTHR34721:SF10">
    <property type="entry name" value="ACTIVIN TYPES I AND II RECEPTOR DOMAIN-CONTAINING PROTEIN-RELATED"/>
    <property type="match status" value="1"/>
</dbReference>
<dbReference type="OrthoDB" id="5854173at2759"/>
<dbReference type="Proteomes" id="UP000835052">
    <property type="component" value="Unassembled WGS sequence"/>
</dbReference>
<feature type="signal peptide" evidence="1">
    <location>
        <begin position="1"/>
        <end position="21"/>
    </location>
</feature>
<protein>
    <submittedName>
        <fullName evidence="2">Uncharacterized protein</fullName>
    </submittedName>
</protein>
<feature type="chain" id="PRO_5035896148" evidence="1">
    <location>
        <begin position="22"/>
        <end position="113"/>
    </location>
</feature>
<evidence type="ECO:0000313" key="3">
    <source>
        <dbReference type="Proteomes" id="UP000835052"/>
    </source>
</evidence>
<dbReference type="PANTHER" id="PTHR34721">
    <property type="entry name" value="PROTEIN CBG09734"/>
    <property type="match status" value="1"/>
</dbReference>
<evidence type="ECO:0000313" key="2">
    <source>
        <dbReference type="EMBL" id="CAD6191397.1"/>
    </source>
</evidence>
<gene>
    <name evidence="2" type="ORF">CAUJ_LOCUS7316</name>
</gene>
<name>A0A8S1H836_9PELO</name>
<comment type="caution">
    <text evidence="2">The sequence shown here is derived from an EMBL/GenBank/DDBJ whole genome shotgun (WGS) entry which is preliminary data.</text>
</comment>
<dbReference type="AlphaFoldDB" id="A0A8S1H836"/>
<keyword evidence="1" id="KW-0732">Signal</keyword>
<accession>A0A8S1H836</accession>
<keyword evidence="3" id="KW-1185">Reference proteome</keyword>
<sequence>MPSSVLFSLIALQLLFPSIDCVQCFTGSRGEVKGIKSESFVGTICDQGLSNCFYSHNKDFTEMTASCEKLETQQLTKKACKAENGCFTGASGITVCCCNGDFCNDMHQRKRLS</sequence>
<evidence type="ECO:0000256" key="1">
    <source>
        <dbReference type="SAM" id="SignalP"/>
    </source>
</evidence>